<name>A0A6V7QVE0_ANACO</name>
<feature type="domain" description="Aminotransferase class I/classII large" evidence="6">
    <location>
        <begin position="278"/>
        <end position="487"/>
    </location>
</feature>
<dbReference type="InterPro" id="IPR015421">
    <property type="entry name" value="PyrdxlP-dep_Trfase_major"/>
</dbReference>
<sequence>MDQSSNLIEFAFGLQFGVITLDQPMYSKQYDPFFQTHVTNSVLNLKGLAPWATRTRMAIGNASYWIFSSFTSKLSSQSFFFFKSSLTCCISVCQTKVTRNANMEKFRNGYLFPEIEKKKKAHMEKYPDAKVISLGVGDTTEPIPTIVTSAMAEHSLALSTPEGYKGYGDEQGNKSLRKAIADTIYGNMGIRENEVFISDGAQCDIARVQLMFGSNMTVTVQDPTFPVITLNQQAYVDSSIIMGQTGEVLEESGKYKGVEYMRCAPENLFFPDFSITPRTDIIFFCSPNNPTGQAASREQLQQLVDVAKRNGSIIVYDSAYASYISDDSPQSIYEIPGSKEVAIEISTFSKFAGFTGVRLGWTVVPDELLYSNGFPVLQDFDRIICTCFNGASSIAQAGGLACLSDEGHKAIRGVIDVYKENARILLDTFTSCGQEVYGGVNSPYLWVHFPGQKSWDIFSEILEKAHIITVPGCGFGPGGEGFIRVSSFNYKDCVLEACSRLRSFLG</sequence>
<dbReference type="EMBL" id="CAJEUB010000036">
    <property type="protein sequence ID" value="CAD1847143.1"/>
    <property type="molecule type" value="Genomic_DNA"/>
</dbReference>
<dbReference type="InterPro" id="IPR015424">
    <property type="entry name" value="PyrdxlP-dep_Trfase"/>
</dbReference>
<gene>
    <name evidence="7" type="ORF">CB5_LOCUS30354</name>
</gene>
<evidence type="ECO:0000256" key="4">
    <source>
        <dbReference type="ARBA" id="ARBA00022898"/>
    </source>
</evidence>
<dbReference type="Gene3D" id="3.40.640.10">
    <property type="entry name" value="Type I PLP-dependent aspartate aminotransferase-like (Major domain)"/>
    <property type="match status" value="1"/>
</dbReference>
<comment type="cofactor">
    <cofactor evidence="1">
        <name>pyridoxal 5'-phosphate</name>
        <dbReference type="ChEBI" id="CHEBI:597326"/>
    </cofactor>
</comment>
<dbReference type="GO" id="GO:0009862">
    <property type="term" value="P:systemic acquired resistance, salicylic acid mediated signaling pathway"/>
    <property type="evidence" value="ECO:0007669"/>
    <property type="project" value="UniProtKB-ARBA"/>
</dbReference>
<dbReference type="PANTHER" id="PTHR43144">
    <property type="entry name" value="AMINOTRANSFERASE"/>
    <property type="match status" value="1"/>
</dbReference>
<dbReference type="SUPFAM" id="SSF53383">
    <property type="entry name" value="PLP-dependent transferases"/>
    <property type="match status" value="1"/>
</dbReference>
<reference evidence="7" key="1">
    <citation type="submission" date="2020-07" db="EMBL/GenBank/DDBJ databases">
        <authorList>
            <person name="Lin J."/>
        </authorList>
    </citation>
    <scope>NUCLEOTIDE SEQUENCE</scope>
</reference>
<dbReference type="InterPro" id="IPR019942">
    <property type="entry name" value="DapL/ALD1"/>
</dbReference>
<keyword evidence="2" id="KW-0032">Aminotransferase</keyword>
<keyword evidence="3" id="KW-0808">Transferase</keyword>
<dbReference type="AlphaFoldDB" id="A0A6V7QVE0"/>
<evidence type="ECO:0000256" key="3">
    <source>
        <dbReference type="ARBA" id="ARBA00022679"/>
    </source>
</evidence>
<evidence type="ECO:0000313" key="7">
    <source>
        <dbReference type="EMBL" id="CAD1847143.1"/>
    </source>
</evidence>
<dbReference type="Pfam" id="PF00155">
    <property type="entry name" value="Aminotran_1_2"/>
    <property type="match status" value="1"/>
</dbReference>
<organism evidence="7">
    <name type="scientific">Ananas comosus var. bracteatus</name>
    <name type="common">red pineapple</name>
    <dbReference type="NCBI Taxonomy" id="296719"/>
    <lineage>
        <taxon>Eukaryota</taxon>
        <taxon>Viridiplantae</taxon>
        <taxon>Streptophyta</taxon>
        <taxon>Embryophyta</taxon>
        <taxon>Tracheophyta</taxon>
        <taxon>Spermatophyta</taxon>
        <taxon>Magnoliopsida</taxon>
        <taxon>Liliopsida</taxon>
        <taxon>Poales</taxon>
        <taxon>Bromeliaceae</taxon>
        <taxon>Bromelioideae</taxon>
        <taxon>Ananas</taxon>
    </lineage>
</organism>
<evidence type="ECO:0000256" key="5">
    <source>
        <dbReference type="ARBA" id="ARBA00061511"/>
    </source>
</evidence>
<keyword evidence="4" id="KW-0663">Pyridoxal phosphate</keyword>
<dbReference type="GO" id="GO:0030170">
    <property type="term" value="F:pyridoxal phosphate binding"/>
    <property type="evidence" value="ECO:0007669"/>
    <property type="project" value="InterPro"/>
</dbReference>
<dbReference type="CDD" id="cd00609">
    <property type="entry name" value="AAT_like"/>
    <property type="match status" value="1"/>
</dbReference>
<protein>
    <recommendedName>
        <fullName evidence="6">Aminotransferase class I/classII large domain-containing protein</fullName>
    </recommendedName>
</protein>
<dbReference type="GO" id="GO:0008483">
    <property type="term" value="F:transaminase activity"/>
    <property type="evidence" value="ECO:0007669"/>
    <property type="project" value="UniProtKB-KW"/>
</dbReference>
<comment type="similarity">
    <text evidence="5">Belongs to the class-I pyridoxal-phosphate-dependent aminotransferase family. LL-diaminopimelate aminotransferase subfamily.</text>
</comment>
<accession>A0A6V7QVE0</accession>
<dbReference type="FunFam" id="3.40.640.10:FF:000099">
    <property type="entry name" value="LL-diaminopimelate aminotransferase, chloroplastic"/>
    <property type="match status" value="1"/>
</dbReference>
<dbReference type="Gene3D" id="3.90.1150.10">
    <property type="entry name" value="Aspartate Aminotransferase, domain 1"/>
    <property type="match status" value="1"/>
</dbReference>
<dbReference type="NCBIfam" id="TIGR03542">
    <property type="entry name" value="DAPAT_plant"/>
    <property type="match status" value="1"/>
</dbReference>
<evidence type="ECO:0000256" key="2">
    <source>
        <dbReference type="ARBA" id="ARBA00022576"/>
    </source>
</evidence>
<dbReference type="InterPro" id="IPR015422">
    <property type="entry name" value="PyrdxlP-dep_Trfase_small"/>
</dbReference>
<dbReference type="InterPro" id="IPR004839">
    <property type="entry name" value="Aminotransferase_I/II_large"/>
</dbReference>
<proteinExistence type="inferred from homology"/>
<evidence type="ECO:0000256" key="1">
    <source>
        <dbReference type="ARBA" id="ARBA00001933"/>
    </source>
</evidence>
<evidence type="ECO:0000259" key="6">
    <source>
        <dbReference type="Pfam" id="PF00155"/>
    </source>
</evidence>